<dbReference type="PIRSF" id="PIRSF030802">
    <property type="entry name" value="UCP030802"/>
    <property type="match status" value="1"/>
</dbReference>
<dbReference type="InterPro" id="IPR024197">
    <property type="entry name" value="TPP-like"/>
</dbReference>
<dbReference type="AlphaFoldDB" id="A0A1I4JBH3"/>
<dbReference type="Gene3D" id="3.40.50.1000">
    <property type="entry name" value="HAD superfamily/HAD-like"/>
    <property type="match status" value="2"/>
</dbReference>
<dbReference type="STRING" id="1123291.SAMN04490355_1011122"/>
<dbReference type="OrthoDB" id="1666512at2"/>
<evidence type="ECO:0000313" key="2">
    <source>
        <dbReference type="Proteomes" id="UP000199520"/>
    </source>
</evidence>
<gene>
    <name evidence="1" type="ORF">SAMN04490355_1011122</name>
</gene>
<dbReference type="InterPro" id="IPR023214">
    <property type="entry name" value="HAD_sf"/>
</dbReference>
<dbReference type="SUPFAM" id="SSF56784">
    <property type="entry name" value="HAD-like"/>
    <property type="match status" value="1"/>
</dbReference>
<dbReference type="InterPro" id="IPR036412">
    <property type="entry name" value="HAD-like_sf"/>
</dbReference>
<keyword evidence="2" id="KW-1185">Reference proteome</keyword>
<name>A0A1I4JBH3_9FIRM</name>
<protein>
    <submittedName>
        <fullName evidence="1">Hydroxymethylpyrimidine pyrophosphatase</fullName>
    </submittedName>
</protein>
<dbReference type="EMBL" id="FOTS01000011">
    <property type="protein sequence ID" value="SFL63571.1"/>
    <property type="molecule type" value="Genomic_DNA"/>
</dbReference>
<sequence length="275" mass="31031">MLFASDLDQTLIYSVRAFRLLPDHNPPAMSAVETYDGRDISYMTDQAIKHLLQFASRASFVPVTTRTIEQYQRISLFRDVIPSVYAVVSNGGNVLVNGMIDQGWNQRVKSNISKMCMCAQDILSQFAEISHSSWAGSLKLADDCFHYCIVERENIPTEELTSFSLWAKSQNWNISLQGRKLYLVPAVVNKWDAVLYVRNLLEEKMIISAGDSLLDLCMLERADYAIAPKHGEVWESYSKGMLPSLSVQFTNQAGILAAEEILDYVGQFTAYKMQA</sequence>
<reference evidence="2" key="1">
    <citation type="submission" date="2016-10" db="EMBL/GenBank/DDBJ databases">
        <authorList>
            <person name="Varghese N."/>
            <person name="Submissions S."/>
        </authorList>
    </citation>
    <scope>NUCLEOTIDE SEQUENCE [LARGE SCALE GENOMIC DNA]</scope>
    <source>
        <strain evidence="2">DSM 13327</strain>
    </source>
</reference>
<proteinExistence type="predicted"/>
<organism evidence="1 2">
    <name type="scientific">Pelosinus propionicus DSM 13327</name>
    <dbReference type="NCBI Taxonomy" id="1123291"/>
    <lineage>
        <taxon>Bacteria</taxon>
        <taxon>Bacillati</taxon>
        <taxon>Bacillota</taxon>
        <taxon>Negativicutes</taxon>
        <taxon>Selenomonadales</taxon>
        <taxon>Sporomusaceae</taxon>
        <taxon>Pelosinus</taxon>
    </lineage>
</organism>
<dbReference type="Proteomes" id="UP000199520">
    <property type="component" value="Unassembled WGS sequence"/>
</dbReference>
<accession>A0A1I4JBH3</accession>
<evidence type="ECO:0000313" key="1">
    <source>
        <dbReference type="EMBL" id="SFL63571.1"/>
    </source>
</evidence>
<dbReference type="RefSeq" id="WP_090934967.1">
    <property type="nucleotide sequence ID" value="NZ_FOTS01000011.1"/>
</dbReference>